<dbReference type="InterPro" id="IPR008915">
    <property type="entry name" value="Peptidase_M50"/>
</dbReference>
<sequence>MRLDPDQVIEADYRVNPETGVLEQAPRRRSRQLRRWLAPLVLVIGVLSKAKALLAPLKLLLKGPVLGPVASAFVSVAAYALAFGWQFAVGLVALLFVHEMGHVVVLRRFGVRATAPIFIPFLGAFIGMRQLPRDAVMEAKVGLGGPVLGSLGALAAWGMYVVTGHGLWLVLTYLGVVLNLFNLLPIPPLDGGRAVAAISRWLWVLGLLGLGVLMFRMPSPIFILIGVFAAGELINMWRRTQADPAYYRVPLAQRVAVSAVYFGLAVALGAAMVHLTPLMYAARPL</sequence>
<dbReference type="AlphaFoldDB" id="D1C3Q2"/>
<evidence type="ECO:0000259" key="13">
    <source>
        <dbReference type="Pfam" id="PF02163"/>
    </source>
</evidence>
<evidence type="ECO:0000256" key="4">
    <source>
        <dbReference type="ARBA" id="ARBA00022670"/>
    </source>
</evidence>
<evidence type="ECO:0000256" key="3">
    <source>
        <dbReference type="ARBA" id="ARBA00007931"/>
    </source>
</evidence>
<dbReference type="InParanoid" id="D1C3Q2"/>
<evidence type="ECO:0000256" key="1">
    <source>
        <dbReference type="ARBA" id="ARBA00001947"/>
    </source>
</evidence>
<feature type="transmembrane region" description="Helical" evidence="12">
    <location>
        <begin position="221"/>
        <end position="238"/>
    </location>
</feature>
<keyword evidence="5 12" id="KW-0812">Transmembrane</keyword>
<evidence type="ECO:0000313" key="14">
    <source>
        <dbReference type="EMBL" id="ACZ38869.1"/>
    </source>
</evidence>
<comment type="similarity">
    <text evidence="3">Belongs to the peptidase M50B family.</text>
</comment>
<keyword evidence="8" id="KW-0862">Zinc</keyword>
<feature type="domain" description="Peptidase M50" evidence="13">
    <location>
        <begin position="167"/>
        <end position="199"/>
    </location>
</feature>
<dbReference type="Proteomes" id="UP000002027">
    <property type="component" value="Chromosome 1"/>
</dbReference>
<keyword evidence="15" id="KW-1185">Reference proteome</keyword>
<evidence type="ECO:0000256" key="9">
    <source>
        <dbReference type="ARBA" id="ARBA00022989"/>
    </source>
</evidence>
<accession>D1C3Q2</accession>
<dbReference type="GO" id="GO:0046872">
    <property type="term" value="F:metal ion binding"/>
    <property type="evidence" value="ECO:0007669"/>
    <property type="project" value="UniProtKB-KW"/>
</dbReference>
<evidence type="ECO:0000256" key="8">
    <source>
        <dbReference type="ARBA" id="ARBA00022833"/>
    </source>
</evidence>
<keyword evidence="6" id="KW-0479">Metal-binding</keyword>
<keyword evidence="9 12" id="KW-1133">Transmembrane helix</keyword>
<dbReference type="GO" id="GO:0006508">
    <property type="term" value="P:proteolysis"/>
    <property type="evidence" value="ECO:0007669"/>
    <property type="project" value="UniProtKB-KW"/>
</dbReference>
<feature type="domain" description="Peptidase M50" evidence="13">
    <location>
        <begin position="87"/>
        <end position="161"/>
    </location>
</feature>
<organism evidence="14 15">
    <name type="scientific">Sphaerobacter thermophilus (strain ATCC 49802 / DSM 20745 / KCCM 41009 / NCIMB 13125 / S 6022)</name>
    <dbReference type="NCBI Taxonomy" id="479434"/>
    <lineage>
        <taxon>Bacteria</taxon>
        <taxon>Pseudomonadati</taxon>
        <taxon>Thermomicrobiota</taxon>
        <taxon>Thermomicrobia</taxon>
        <taxon>Sphaerobacterales</taxon>
        <taxon>Sphaerobacterineae</taxon>
        <taxon>Sphaerobacteraceae</taxon>
        <taxon>Sphaerobacter</taxon>
    </lineage>
</organism>
<protein>
    <submittedName>
        <fullName evidence="14">Peptidase M50</fullName>
    </submittedName>
</protein>
<dbReference type="CDD" id="cd06160">
    <property type="entry name" value="S2P-M50_like_2"/>
    <property type="match status" value="1"/>
</dbReference>
<feature type="transmembrane region" description="Helical" evidence="12">
    <location>
        <begin position="259"/>
        <end position="282"/>
    </location>
</feature>
<evidence type="ECO:0000256" key="12">
    <source>
        <dbReference type="SAM" id="Phobius"/>
    </source>
</evidence>
<dbReference type="Pfam" id="PF02163">
    <property type="entry name" value="Peptidase_M50"/>
    <property type="match status" value="2"/>
</dbReference>
<evidence type="ECO:0000256" key="2">
    <source>
        <dbReference type="ARBA" id="ARBA00004141"/>
    </source>
</evidence>
<comment type="subcellular location">
    <subcellularLocation>
        <location evidence="2">Membrane</location>
        <topology evidence="2">Multi-pass membrane protein</topology>
    </subcellularLocation>
</comment>
<dbReference type="RefSeq" id="WP_012871916.1">
    <property type="nucleotide sequence ID" value="NC_013523.1"/>
</dbReference>
<reference evidence="15" key="1">
    <citation type="submission" date="2009-11" db="EMBL/GenBank/DDBJ databases">
        <title>The complete chromosome 1 of Sphaerobacter thermophilus DSM 20745.</title>
        <authorList>
            <person name="Lucas S."/>
            <person name="Copeland A."/>
            <person name="Lapidus A."/>
            <person name="Glavina del Rio T."/>
            <person name="Dalin E."/>
            <person name="Tice H."/>
            <person name="Bruce D."/>
            <person name="Goodwin L."/>
            <person name="Pitluck S."/>
            <person name="Kyrpides N."/>
            <person name="Mavromatis K."/>
            <person name="Ivanova N."/>
            <person name="Mikhailova N."/>
            <person name="LaButti K.M."/>
            <person name="Clum A."/>
            <person name="Sun H.I."/>
            <person name="Brettin T."/>
            <person name="Detter J.C."/>
            <person name="Han C."/>
            <person name="Larimer F."/>
            <person name="Land M."/>
            <person name="Hauser L."/>
            <person name="Markowitz V."/>
            <person name="Cheng J.F."/>
            <person name="Hugenholtz P."/>
            <person name="Woyke T."/>
            <person name="Wu D."/>
            <person name="Steenblock K."/>
            <person name="Schneider S."/>
            <person name="Pukall R."/>
            <person name="Goeker M."/>
            <person name="Klenk H.P."/>
            <person name="Eisen J.A."/>
        </authorList>
    </citation>
    <scope>NUCLEOTIDE SEQUENCE [LARGE SCALE GENOMIC DNA]</scope>
    <source>
        <strain evidence="15">ATCC 49802 / DSM 20745 / S 6022</strain>
    </source>
</reference>
<dbReference type="KEGG" id="sti:Sthe_1434"/>
<evidence type="ECO:0000256" key="10">
    <source>
        <dbReference type="ARBA" id="ARBA00023049"/>
    </source>
</evidence>
<dbReference type="EMBL" id="CP001823">
    <property type="protein sequence ID" value="ACZ38869.1"/>
    <property type="molecule type" value="Genomic_DNA"/>
</dbReference>
<feature type="transmembrane region" description="Helical" evidence="12">
    <location>
        <begin position="109"/>
        <end position="128"/>
    </location>
</feature>
<evidence type="ECO:0000256" key="7">
    <source>
        <dbReference type="ARBA" id="ARBA00022801"/>
    </source>
</evidence>
<feature type="transmembrane region" description="Helical" evidence="12">
    <location>
        <begin position="36"/>
        <end position="57"/>
    </location>
</feature>
<dbReference type="STRING" id="479434.Sthe_1434"/>
<feature type="transmembrane region" description="Helical" evidence="12">
    <location>
        <begin position="69"/>
        <end position="97"/>
    </location>
</feature>
<dbReference type="eggNOG" id="COG1994">
    <property type="taxonomic scope" value="Bacteria"/>
</dbReference>
<evidence type="ECO:0000256" key="11">
    <source>
        <dbReference type="ARBA" id="ARBA00023136"/>
    </source>
</evidence>
<dbReference type="PANTHER" id="PTHR39188:SF3">
    <property type="entry name" value="STAGE IV SPORULATION PROTEIN FB"/>
    <property type="match status" value="1"/>
</dbReference>
<dbReference type="OrthoDB" id="9781963at2"/>
<keyword evidence="7" id="KW-0378">Hydrolase</keyword>
<feature type="transmembrane region" description="Helical" evidence="12">
    <location>
        <begin position="157"/>
        <end position="182"/>
    </location>
</feature>
<dbReference type="HOGENOM" id="CLU_075029_0_0_0"/>
<keyword evidence="11 12" id="KW-0472">Membrane</keyword>
<dbReference type="GO" id="GO:0016020">
    <property type="term" value="C:membrane"/>
    <property type="evidence" value="ECO:0007669"/>
    <property type="project" value="UniProtKB-SubCell"/>
</dbReference>
<keyword evidence="4" id="KW-0645">Protease</keyword>
<comment type="cofactor">
    <cofactor evidence="1">
        <name>Zn(2+)</name>
        <dbReference type="ChEBI" id="CHEBI:29105"/>
    </cofactor>
</comment>
<proteinExistence type="inferred from homology"/>
<name>D1C3Q2_SPHTD</name>
<evidence type="ECO:0000256" key="5">
    <source>
        <dbReference type="ARBA" id="ARBA00022692"/>
    </source>
</evidence>
<evidence type="ECO:0000256" key="6">
    <source>
        <dbReference type="ARBA" id="ARBA00022723"/>
    </source>
</evidence>
<evidence type="ECO:0000313" key="15">
    <source>
        <dbReference type="Proteomes" id="UP000002027"/>
    </source>
</evidence>
<dbReference type="PANTHER" id="PTHR39188">
    <property type="entry name" value="MEMBRANE-ASSOCIATED ZINC METALLOPROTEASE M50B"/>
    <property type="match status" value="1"/>
</dbReference>
<gene>
    <name evidence="14" type="ordered locus">Sthe_1434</name>
</gene>
<reference evidence="14 15" key="2">
    <citation type="journal article" date="2010" name="Stand. Genomic Sci.">
        <title>Complete genome sequence of Desulfohalobium retbaense type strain (HR(100)).</title>
        <authorList>
            <person name="Spring S."/>
            <person name="Nolan M."/>
            <person name="Lapidus A."/>
            <person name="Glavina Del Rio T."/>
            <person name="Copeland A."/>
            <person name="Tice H."/>
            <person name="Cheng J.F."/>
            <person name="Lucas S."/>
            <person name="Land M."/>
            <person name="Chen F."/>
            <person name="Bruce D."/>
            <person name="Goodwin L."/>
            <person name="Pitluck S."/>
            <person name="Ivanova N."/>
            <person name="Mavromatis K."/>
            <person name="Mikhailova N."/>
            <person name="Pati A."/>
            <person name="Chen A."/>
            <person name="Palaniappan K."/>
            <person name="Hauser L."/>
            <person name="Chang Y.J."/>
            <person name="Jeffries C.D."/>
            <person name="Munk C."/>
            <person name="Kiss H."/>
            <person name="Chain P."/>
            <person name="Han C."/>
            <person name="Brettin T."/>
            <person name="Detter J.C."/>
            <person name="Schuler E."/>
            <person name="Goker M."/>
            <person name="Rohde M."/>
            <person name="Bristow J."/>
            <person name="Eisen J.A."/>
            <person name="Markowitz V."/>
            <person name="Hugenholtz P."/>
            <person name="Kyrpides N.C."/>
            <person name="Klenk H.P."/>
        </authorList>
    </citation>
    <scope>NUCLEOTIDE SEQUENCE [LARGE SCALE GENOMIC DNA]</scope>
    <source>
        <strain evidence="15">ATCC 49802 / DSM 20745 / S 6022</strain>
    </source>
</reference>
<dbReference type="GO" id="GO:0008237">
    <property type="term" value="F:metallopeptidase activity"/>
    <property type="evidence" value="ECO:0007669"/>
    <property type="project" value="UniProtKB-KW"/>
</dbReference>
<keyword evidence="10" id="KW-0482">Metalloprotease</keyword>